<dbReference type="PANTHER" id="PTHR32063:SF16">
    <property type="entry name" value="CATION EFFLUX SYSTEM (ACRB_ACRD_ACRF FAMILY)"/>
    <property type="match status" value="1"/>
</dbReference>
<feature type="transmembrane region" description="Helical" evidence="1">
    <location>
        <begin position="363"/>
        <end position="383"/>
    </location>
</feature>
<keyword evidence="1" id="KW-0812">Transmembrane</keyword>
<dbReference type="Gene3D" id="3.30.70.1320">
    <property type="entry name" value="Multidrug efflux transporter AcrB pore domain like"/>
    <property type="match status" value="1"/>
</dbReference>
<feature type="transmembrane region" description="Helical" evidence="1">
    <location>
        <begin position="1046"/>
        <end position="1073"/>
    </location>
</feature>
<feature type="transmembrane region" description="Helical" evidence="1">
    <location>
        <begin position="570"/>
        <end position="590"/>
    </location>
</feature>
<dbReference type="Gene3D" id="3.30.70.1430">
    <property type="entry name" value="Multidrug efflux transporter AcrB pore domain"/>
    <property type="match status" value="2"/>
</dbReference>
<dbReference type="SUPFAM" id="SSF82714">
    <property type="entry name" value="Multidrug efflux transporter AcrB TolC docking domain, DN and DC subdomains"/>
    <property type="match status" value="1"/>
</dbReference>
<dbReference type="PRINTS" id="PR00702">
    <property type="entry name" value="ACRIFLAVINRP"/>
</dbReference>
<dbReference type="SUPFAM" id="SSF82866">
    <property type="entry name" value="Multidrug efflux transporter AcrB transmembrane domain"/>
    <property type="match status" value="2"/>
</dbReference>
<dbReference type="EMBL" id="JH597773">
    <property type="protein sequence ID" value="EHQ07479.1"/>
    <property type="molecule type" value="Genomic_DNA"/>
</dbReference>
<dbReference type="Pfam" id="PF00873">
    <property type="entry name" value="ACR_tran"/>
    <property type="match status" value="1"/>
</dbReference>
<feature type="transmembrane region" description="Helical" evidence="1">
    <location>
        <begin position="979"/>
        <end position="999"/>
    </location>
</feature>
<feature type="transmembrane region" description="Helical" evidence="1">
    <location>
        <begin position="923"/>
        <end position="942"/>
    </location>
</feature>
<gene>
    <name evidence="2" type="ORF">Lepil_2808</name>
</gene>
<dbReference type="GO" id="GO:0005886">
    <property type="term" value="C:plasma membrane"/>
    <property type="evidence" value="ECO:0007669"/>
    <property type="project" value="TreeGrafter"/>
</dbReference>
<dbReference type="PANTHER" id="PTHR32063">
    <property type="match status" value="1"/>
</dbReference>
<dbReference type="STRING" id="183.GCA_002009735_01881"/>
<name>H2CCL9_9LEPT</name>
<evidence type="ECO:0000256" key="1">
    <source>
        <dbReference type="SAM" id="Phobius"/>
    </source>
</evidence>
<protein>
    <submittedName>
        <fullName evidence="2">Acriflavin resistance protein</fullName>
    </submittedName>
</protein>
<dbReference type="Gene3D" id="3.30.2090.10">
    <property type="entry name" value="Multidrug efflux transporter AcrB TolC docking domain, DN and DC subdomains"/>
    <property type="match status" value="2"/>
</dbReference>
<keyword evidence="1" id="KW-1133">Transmembrane helix</keyword>
<dbReference type="AlphaFoldDB" id="H2CCL9"/>
<dbReference type="Gene3D" id="3.30.70.1440">
    <property type="entry name" value="Multidrug efflux transporter AcrB pore domain"/>
    <property type="match status" value="1"/>
</dbReference>
<feature type="transmembrane region" description="Helical" evidence="1">
    <location>
        <begin position="949"/>
        <end position="967"/>
    </location>
</feature>
<dbReference type="Proteomes" id="UP000005737">
    <property type="component" value="Unassembled WGS sequence"/>
</dbReference>
<accession>H2CCL9</accession>
<dbReference type="InterPro" id="IPR001036">
    <property type="entry name" value="Acrflvin-R"/>
</dbReference>
<feature type="transmembrane region" description="Helical" evidence="1">
    <location>
        <begin position="496"/>
        <end position="518"/>
    </location>
</feature>
<proteinExistence type="predicted"/>
<feature type="transmembrane region" description="Helical" evidence="1">
    <location>
        <begin position="460"/>
        <end position="484"/>
    </location>
</feature>
<dbReference type="InterPro" id="IPR027463">
    <property type="entry name" value="AcrB_DN_DC_subdom"/>
</dbReference>
<dbReference type="HOGENOM" id="CLU_002755_1_2_12"/>
<keyword evidence="1" id="KW-0472">Membrane</keyword>
<evidence type="ECO:0000313" key="2">
    <source>
        <dbReference type="EMBL" id="EHQ07479.1"/>
    </source>
</evidence>
<evidence type="ECO:0000313" key="3">
    <source>
        <dbReference type="Proteomes" id="UP000005737"/>
    </source>
</evidence>
<organism evidence="2 3">
    <name type="scientific">Leptonema illini DSM 21528</name>
    <dbReference type="NCBI Taxonomy" id="929563"/>
    <lineage>
        <taxon>Bacteria</taxon>
        <taxon>Pseudomonadati</taxon>
        <taxon>Spirochaetota</taxon>
        <taxon>Spirochaetia</taxon>
        <taxon>Leptospirales</taxon>
        <taxon>Leptospiraceae</taxon>
        <taxon>Leptonema</taxon>
    </lineage>
</organism>
<feature type="transmembrane region" description="Helical" evidence="1">
    <location>
        <begin position="390"/>
        <end position="411"/>
    </location>
</feature>
<dbReference type="SUPFAM" id="SSF82693">
    <property type="entry name" value="Multidrug efflux transporter AcrB pore domain, PN1, PN2, PC1 and PC2 subdomains"/>
    <property type="match status" value="3"/>
</dbReference>
<keyword evidence="3" id="KW-1185">Reference proteome</keyword>
<dbReference type="Gene3D" id="1.20.1640.10">
    <property type="entry name" value="Multidrug efflux transporter AcrB transmembrane domain"/>
    <property type="match status" value="2"/>
</dbReference>
<reference evidence="2 3" key="1">
    <citation type="submission" date="2011-10" db="EMBL/GenBank/DDBJ databases">
        <title>The Improved High-Quality Draft genome of Leptonema illini DSM 21528.</title>
        <authorList>
            <consortium name="US DOE Joint Genome Institute (JGI-PGF)"/>
            <person name="Lucas S."/>
            <person name="Copeland A."/>
            <person name="Lapidus A."/>
            <person name="Glavina del Rio T."/>
            <person name="Dalin E."/>
            <person name="Tice H."/>
            <person name="Bruce D."/>
            <person name="Goodwin L."/>
            <person name="Pitluck S."/>
            <person name="Peters L."/>
            <person name="Mikhailova N."/>
            <person name="Held B."/>
            <person name="Kyrpides N."/>
            <person name="Mavromatis K."/>
            <person name="Ivanova N."/>
            <person name="Markowitz V."/>
            <person name="Cheng J.-F."/>
            <person name="Hugenholtz P."/>
            <person name="Woyke T."/>
            <person name="Wu D."/>
            <person name="Gronow S."/>
            <person name="Wellnitz S."/>
            <person name="Brambilla E.-M."/>
            <person name="Klenk H.-P."/>
            <person name="Eisen J.A."/>
        </authorList>
    </citation>
    <scope>NUCLEOTIDE SEQUENCE [LARGE SCALE GENOMIC DNA]</scope>
    <source>
        <strain evidence="2 3">DSM 21528</strain>
    </source>
</reference>
<feature type="transmembrane region" description="Helical" evidence="1">
    <location>
        <begin position="1019"/>
        <end position="1040"/>
    </location>
</feature>
<dbReference type="RefSeq" id="WP_002773397.1">
    <property type="nucleotide sequence ID" value="NZ_JH597773.1"/>
</dbReference>
<dbReference type="GO" id="GO:0042910">
    <property type="term" value="F:xenobiotic transmembrane transporter activity"/>
    <property type="evidence" value="ECO:0007669"/>
    <property type="project" value="TreeGrafter"/>
</dbReference>
<feature type="transmembrane region" description="Helical" evidence="1">
    <location>
        <begin position="417"/>
        <end position="439"/>
    </location>
</feature>
<sequence>MAKKSLMADNLDYQPKSNEPEKMGMAGKLAAAFAQSRLTPVIAVASILMGIMATLITPKEEEPQISVPMIDVMIPAPGSEPREVERKITEVVERSVWGLEGVEYVYSTSMPHFAMITVRFKVGDNMETSLVKVHHKIMEIRHLMPKNAMDPEVKAFSIDDVPFLALSFHSNQRNDYELRTLIAPLARELSSTPDLSRVEMMGGLRKAIRIIVDPTKASGRGVSTADVARALQMSDAFAPGGKNWSETAVYDVELGGRLNTLKDIENIAVGQRGGTVVRIKDIAYVIDGPEERTRISHLSHKKEDGTIESSQAVTVAFAKRKGTNVVTLASDLLARAETFTTTLPPDVKMEIIRNYGDTARGKFIELIEHLLIAVISVGALIALMMGLRSAAVVSIAIPVTLALALSVYYFLGYTLNRVTLFALIFSIGILVDDAIVVVENVERHMRIHRNKNFVRLVIDAVAEVGNPTILATFTVIAAVMPMAFVRGLMGPYMKPIPVGASVAMIFSLFVAFIVTPWASVKLLAGAQHHDHDEDAEPTGMLAKPKKLLNKLIYRIPTQMTQDIIDSRKRFFMFVGALVASLVISMGFFAVKLVRVKMLPFDNKNEFQVLLDYPTTTPLATNADLSKELAAQLLKDPDVLTVQSYSGEAAPYSFLGMVKHTFMRRTDYMTDLQVVLKDKGDRSRSSHQIITELRPVIAEFSKKHSVISKVLEIPPGPPVMATMVAEIYGPTEEARVKAAADVRRVIEQYPDFVDIDVSYRPGRERLVYQFDPVQGGVLGVPSAHAVGTGYFVFNEASLFTIGDVKSPEDVPIMLSVSQNVRSGANPLKGQKVMSFESGTVDVDRLFKNAELRASQPLFRKNLKPVVYVFSELTGDEEAPVYGILKVQDEIPYQIQTAEVPWDTREPIVKWDGEWFITYEVFRDLGAAFAAVLVLIYIFVLGWFRSYTVPLLIMAPIPISLLGIIPGHWLTGTYFTATSMIGFIAGAGIIVRNSIILVDFIEQRLSEGADVKWACIEAGVVRYRPMILTAAAVIVGTAVILFDPIFSGLAVSLMFGSAVSTILSRVFVPAMYYWFIGDSRVEELQAD</sequence>